<dbReference type="GO" id="GO:0000160">
    <property type="term" value="P:phosphorelay signal transduction system"/>
    <property type="evidence" value="ECO:0007669"/>
    <property type="project" value="UniProtKB-KW"/>
</dbReference>
<dbReference type="Pfam" id="PF07568">
    <property type="entry name" value="HisKA_2"/>
    <property type="match status" value="1"/>
</dbReference>
<sequence>MTEQLYSLIREYTNLTEVQARILTYLPAALNFAADISRNQVYICAKGKNKDMMVILSASKPSFDTGKTHLMEGDTFLSEEVAIATSVLRSGEKVVGRKELEIGRIVGVTAYPILDNAGVPFAVVGFMANHLEQQQILTDTAYQILQLPLSQEEYRQVRPQDGILILDAVGRILYANDTASGLYLVMDRDGSNKESVAGKILSRLPLIQKVRETGRPDCQEERIGDVTLFIWAFPLLKDGRVIRTILIVSDVTVVREKERQILVKESVIKEIHHRVKNSLNTVAGLLRMQMRRSGDEDTKQALKKAVDRILSISQVHDVLAHQSGEDIDWNMLLNKLCDLSVKSLGNRSWELLREELQTSIILNSEKAVHLSIAVNELIQNAIRHGVSNQVGGILVVKDWMDTDGLHIVIKNNGKQLPDNFNSHSYGLGLQIVKTLVELELRGEFLFRNEEDMVVAEIICPIGEMG</sequence>
<dbReference type="EMBL" id="CP017037">
    <property type="protein sequence ID" value="AOH39201.1"/>
    <property type="molecule type" value="Genomic_DNA"/>
</dbReference>
<proteinExistence type="predicted"/>
<reference evidence="11" key="1">
    <citation type="submission" date="2016-08" db="EMBL/GenBank/DDBJ databases">
        <authorList>
            <person name="Holder M.E."/>
            <person name="Ajami N.J."/>
            <person name="Petrosino J.F."/>
        </authorList>
    </citation>
    <scope>NUCLEOTIDE SEQUENCE [LARGE SCALE GENOMIC DNA]</scope>
    <source>
        <strain evidence="11">F0677</strain>
    </source>
</reference>
<dbReference type="PANTHER" id="PTHR41523">
    <property type="entry name" value="TWO-COMPONENT SYSTEM SENSOR PROTEIN"/>
    <property type="match status" value="1"/>
</dbReference>
<keyword evidence="5" id="KW-0547">Nucleotide-binding</keyword>
<evidence type="ECO:0000256" key="5">
    <source>
        <dbReference type="ARBA" id="ARBA00022741"/>
    </source>
</evidence>
<protein>
    <recommendedName>
        <fullName evidence="2">histidine kinase</fullName>
        <ecNumber evidence="2">2.7.13.3</ecNumber>
    </recommendedName>
</protein>
<evidence type="ECO:0000256" key="2">
    <source>
        <dbReference type="ARBA" id="ARBA00012438"/>
    </source>
</evidence>
<organism evidence="10 11">
    <name type="scientific">Dialister pneumosintes</name>
    <dbReference type="NCBI Taxonomy" id="39950"/>
    <lineage>
        <taxon>Bacteria</taxon>
        <taxon>Bacillati</taxon>
        <taxon>Bacillota</taxon>
        <taxon>Negativicutes</taxon>
        <taxon>Veillonellales</taxon>
        <taxon>Veillonellaceae</taxon>
        <taxon>Dialister</taxon>
    </lineage>
</organism>
<feature type="domain" description="Histidine kinase" evidence="9">
    <location>
        <begin position="270"/>
        <end position="463"/>
    </location>
</feature>
<accession>A0A1B3WE27</accession>
<keyword evidence="6 10" id="KW-0418">Kinase</keyword>
<dbReference type="GO" id="GO:0004673">
    <property type="term" value="F:protein histidine kinase activity"/>
    <property type="evidence" value="ECO:0007669"/>
    <property type="project" value="UniProtKB-EC"/>
</dbReference>
<comment type="catalytic activity">
    <reaction evidence="1">
        <text>ATP + protein L-histidine = ADP + protein N-phospho-L-histidine.</text>
        <dbReference type="EC" id="2.7.13.3"/>
    </reaction>
</comment>
<dbReference type="EC" id="2.7.13.3" evidence="2"/>
<dbReference type="KEGG" id="dpn:BCB69_04020"/>
<gene>
    <name evidence="10" type="ORF">BCB69_04020</name>
</gene>
<evidence type="ECO:0000313" key="10">
    <source>
        <dbReference type="EMBL" id="AOH39201.1"/>
    </source>
</evidence>
<dbReference type="RefSeq" id="WP_069177082.1">
    <property type="nucleotide sequence ID" value="NZ_CP017037.1"/>
</dbReference>
<dbReference type="InterPro" id="IPR036890">
    <property type="entry name" value="HATPase_C_sf"/>
</dbReference>
<dbReference type="Gene3D" id="3.30.450.280">
    <property type="entry name" value="GAF domain"/>
    <property type="match status" value="1"/>
</dbReference>
<evidence type="ECO:0000256" key="1">
    <source>
        <dbReference type="ARBA" id="ARBA00000085"/>
    </source>
</evidence>
<name>A0A1B3WE27_9FIRM</name>
<dbReference type="Proteomes" id="UP000094757">
    <property type="component" value="Chromosome"/>
</dbReference>
<dbReference type="SUPFAM" id="SSF55874">
    <property type="entry name" value="ATPase domain of HSP90 chaperone/DNA topoisomerase II/histidine kinase"/>
    <property type="match status" value="1"/>
</dbReference>
<dbReference type="Gene3D" id="3.30.565.10">
    <property type="entry name" value="Histidine kinase-like ATPase, C-terminal domain"/>
    <property type="match status" value="1"/>
</dbReference>
<keyword evidence="4" id="KW-0808">Transferase</keyword>
<keyword evidence="8" id="KW-0902">Two-component regulatory system</keyword>
<dbReference type="InterPro" id="IPR005467">
    <property type="entry name" value="His_kinase_dom"/>
</dbReference>
<evidence type="ECO:0000256" key="7">
    <source>
        <dbReference type="ARBA" id="ARBA00022840"/>
    </source>
</evidence>
<dbReference type="Pfam" id="PF02518">
    <property type="entry name" value="HATPase_c"/>
    <property type="match status" value="1"/>
</dbReference>
<dbReference type="STRING" id="39950.BCB69_04020"/>
<dbReference type="PROSITE" id="PS50109">
    <property type="entry name" value="HIS_KIN"/>
    <property type="match status" value="1"/>
</dbReference>
<dbReference type="InterPro" id="IPR038424">
    <property type="entry name" value="H_kinase_PdtaS_GAF_sf"/>
</dbReference>
<evidence type="ECO:0000256" key="3">
    <source>
        <dbReference type="ARBA" id="ARBA00022553"/>
    </source>
</evidence>
<evidence type="ECO:0000256" key="8">
    <source>
        <dbReference type="ARBA" id="ARBA00023012"/>
    </source>
</evidence>
<dbReference type="GO" id="GO:0005524">
    <property type="term" value="F:ATP binding"/>
    <property type="evidence" value="ECO:0007669"/>
    <property type="project" value="UniProtKB-KW"/>
</dbReference>
<evidence type="ECO:0000313" key="11">
    <source>
        <dbReference type="Proteomes" id="UP000094757"/>
    </source>
</evidence>
<dbReference type="AlphaFoldDB" id="A0A1B3WE27"/>
<evidence type="ECO:0000259" key="9">
    <source>
        <dbReference type="PROSITE" id="PS50109"/>
    </source>
</evidence>
<evidence type="ECO:0000256" key="6">
    <source>
        <dbReference type="ARBA" id="ARBA00022777"/>
    </source>
</evidence>
<evidence type="ECO:0000256" key="4">
    <source>
        <dbReference type="ARBA" id="ARBA00022679"/>
    </source>
</evidence>
<dbReference type="InterPro" id="IPR003594">
    <property type="entry name" value="HATPase_dom"/>
</dbReference>
<keyword evidence="7" id="KW-0067">ATP-binding</keyword>
<dbReference type="Gene3D" id="3.30.450.20">
    <property type="entry name" value="PAS domain"/>
    <property type="match status" value="1"/>
</dbReference>
<dbReference type="PANTHER" id="PTHR41523:SF8">
    <property type="entry name" value="ETHYLENE RESPONSE SENSOR PROTEIN"/>
    <property type="match status" value="1"/>
</dbReference>
<keyword evidence="3" id="KW-0597">Phosphoprotein</keyword>
<dbReference type="InterPro" id="IPR011495">
    <property type="entry name" value="Sig_transdc_His_kin_sub2_dim/P"/>
</dbReference>